<keyword evidence="2" id="KW-0560">Oxidoreductase</keyword>
<evidence type="ECO:0000256" key="1">
    <source>
        <dbReference type="ARBA" id="ARBA00006484"/>
    </source>
</evidence>
<protein>
    <submittedName>
        <fullName evidence="4">SDR family NAD(P)-dependent oxidoreductase</fullName>
    </submittedName>
</protein>
<dbReference type="RefSeq" id="WP_339966452.1">
    <property type="nucleotide sequence ID" value="NZ_JBBHJY010000003.1"/>
</dbReference>
<dbReference type="InterPro" id="IPR036291">
    <property type="entry name" value="NAD(P)-bd_dom_sf"/>
</dbReference>
<dbReference type="InterPro" id="IPR051687">
    <property type="entry name" value="Peroxisomal_Beta-Oxidation"/>
</dbReference>
<accession>A0ABU8S802</accession>
<evidence type="ECO:0000313" key="5">
    <source>
        <dbReference type="Proteomes" id="UP001379235"/>
    </source>
</evidence>
<name>A0ABU8S802_9SPHN</name>
<reference evidence="4 5" key="1">
    <citation type="submission" date="2024-03" db="EMBL/GenBank/DDBJ databases">
        <authorList>
            <person name="Jo J.-H."/>
        </authorList>
    </citation>
    <scope>NUCLEOTIDE SEQUENCE [LARGE SCALE GENOMIC DNA]</scope>
    <source>
        <strain evidence="4 5">AS3R-12</strain>
    </source>
</reference>
<dbReference type="Gene3D" id="3.40.50.720">
    <property type="entry name" value="NAD(P)-binding Rossmann-like Domain"/>
    <property type="match status" value="1"/>
</dbReference>
<organism evidence="4 5">
    <name type="scientific">Novosphingobium aquae</name>
    <dbReference type="NCBI Taxonomy" id="3133435"/>
    <lineage>
        <taxon>Bacteria</taxon>
        <taxon>Pseudomonadati</taxon>
        <taxon>Pseudomonadota</taxon>
        <taxon>Alphaproteobacteria</taxon>
        <taxon>Sphingomonadales</taxon>
        <taxon>Sphingomonadaceae</taxon>
        <taxon>Novosphingobium</taxon>
    </lineage>
</organism>
<evidence type="ECO:0000259" key="3">
    <source>
        <dbReference type="SMART" id="SM00822"/>
    </source>
</evidence>
<dbReference type="PROSITE" id="PS00061">
    <property type="entry name" value="ADH_SHORT"/>
    <property type="match status" value="1"/>
</dbReference>
<dbReference type="InterPro" id="IPR002347">
    <property type="entry name" value="SDR_fam"/>
</dbReference>
<sequence>MTISYEGQVVVVTGAGGGLGRTYAIDIARRGGMVVVNDLGGATDGSEGNEQKSYADAVVDEIRAAGGIAVANYDNVAGEAGGKAIIQSALDHYGRIDCVIANAGTMRYGPFEDLTLGDLNALLAVHVGGSWNVAQAAWPHMKAQGYGRLVFTTSSGGMLGNAALAAYGAAKGGVMGLTLNLALAGAPHGILCNAIMPNAMSRMTMEMDAAKMGNNPWSRSMWPYFDPGYTTGLVSYLASNACTTNHGIYSMLGGRLGRTFIGVCDGYAQDAPMDAETVAAHWDAINDTAAGFGVPANNADEFRIVAELRGLSA</sequence>
<comment type="caution">
    <text evidence="4">The sequence shown here is derived from an EMBL/GenBank/DDBJ whole genome shotgun (WGS) entry which is preliminary data.</text>
</comment>
<comment type="similarity">
    <text evidence="1">Belongs to the short-chain dehydrogenases/reductases (SDR) family.</text>
</comment>
<evidence type="ECO:0000313" key="4">
    <source>
        <dbReference type="EMBL" id="MEJ6010046.1"/>
    </source>
</evidence>
<dbReference type="SMART" id="SM00822">
    <property type="entry name" value="PKS_KR"/>
    <property type="match status" value="1"/>
</dbReference>
<gene>
    <name evidence="4" type="ORF">WG900_08935</name>
</gene>
<dbReference type="EMBL" id="JBBHJY010000003">
    <property type="protein sequence ID" value="MEJ6010046.1"/>
    <property type="molecule type" value="Genomic_DNA"/>
</dbReference>
<dbReference type="InterPro" id="IPR020904">
    <property type="entry name" value="Sc_DH/Rdtase_CS"/>
</dbReference>
<dbReference type="PANTHER" id="PTHR45024:SF2">
    <property type="entry name" value="SCP2 DOMAIN-CONTAINING PROTEIN"/>
    <property type="match status" value="1"/>
</dbReference>
<dbReference type="Proteomes" id="UP001379235">
    <property type="component" value="Unassembled WGS sequence"/>
</dbReference>
<evidence type="ECO:0000256" key="2">
    <source>
        <dbReference type="ARBA" id="ARBA00023002"/>
    </source>
</evidence>
<dbReference type="PANTHER" id="PTHR45024">
    <property type="entry name" value="DEHYDROGENASES, SHORT CHAIN"/>
    <property type="match status" value="1"/>
</dbReference>
<keyword evidence="5" id="KW-1185">Reference proteome</keyword>
<dbReference type="PRINTS" id="PR00081">
    <property type="entry name" value="GDHRDH"/>
</dbReference>
<feature type="domain" description="Ketoreductase" evidence="3">
    <location>
        <begin position="8"/>
        <end position="190"/>
    </location>
</feature>
<dbReference type="SUPFAM" id="SSF51735">
    <property type="entry name" value="NAD(P)-binding Rossmann-fold domains"/>
    <property type="match status" value="1"/>
</dbReference>
<dbReference type="Pfam" id="PF00106">
    <property type="entry name" value="adh_short"/>
    <property type="match status" value="1"/>
</dbReference>
<dbReference type="InterPro" id="IPR057326">
    <property type="entry name" value="KR_dom"/>
</dbReference>
<proteinExistence type="inferred from homology"/>